<dbReference type="EMBL" id="GBRH01251204">
    <property type="protein sequence ID" value="JAD46691.1"/>
    <property type="molecule type" value="Transcribed_RNA"/>
</dbReference>
<name>A0A0A9A6H7_ARUDO</name>
<accession>A0A0A9A6H7</accession>
<reference evidence="1" key="1">
    <citation type="submission" date="2014-09" db="EMBL/GenBank/DDBJ databases">
        <authorList>
            <person name="Magalhaes I.L.F."/>
            <person name="Oliveira U."/>
            <person name="Santos F.R."/>
            <person name="Vidigal T.H.D.A."/>
            <person name="Brescovit A.D."/>
            <person name="Santos A.J."/>
        </authorList>
    </citation>
    <scope>NUCLEOTIDE SEQUENCE</scope>
    <source>
        <tissue evidence="1">Shoot tissue taken approximately 20 cm above the soil surface</tissue>
    </source>
</reference>
<sequence length="27" mass="3060">MPLALSSFLFHLISLETMTMQPPLELV</sequence>
<evidence type="ECO:0000313" key="1">
    <source>
        <dbReference type="EMBL" id="JAD46691.1"/>
    </source>
</evidence>
<protein>
    <submittedName>
        <fullName evidence="1">Uncharacterized protein</fullName>
    </submittedName>
</protein>
<reference evidence="1" key="2">
    <citation type="journal article" date="2015" name="Data Brief">
        <title>Shoot transcriptome of the giant reed, Arundo donax.</title>
        <authorList>
            <person name="Barrero R.A."/>
            <person name="Guerrero F.D."/>
            <person name="Moolhuijzen P."/>
            <person name="Goolsby J.A."/>
            <person name="Tidwell J."/>
            <person name="Bellgard S.E."/>
            <person name="Bellgard M.I."/>
        </authorList>
    </citation>
    <scope>NUCLEOTIDE SEQUENCE</scope>
    <source>
        <tissue evidence="1">Shoot tissue taken approximately 20 cm above the soil surface</tissue>
    </source>
</reference>
<dbReference type="AlphaFoldDB" id="A0A0A9A6H7"/>
<proteinExistence type="predicted"/>
<organism evidence="1">
    <name type="scientific">Arundo donax</name>
    <name type="common">Giant reed</name>
    <name type="synonym">Donax arundinaceus</name>
    <dbReference type="NCBI Taxonomy" id="35708"/>
    <lineage>
        <taxon>Eukaryota</taxon>
        <taxon>Viridiplantae</taxon>
        <taxon>Streptophyta</taxon>
        <taxon>Embryophyta</taxon>
        <taxon>Tracheophyta</taxon>
        <taxon>Spermatophyta</taxon>
        <taxon>Magnoliopsida</taxon>
        <taxon>Liliopsida</taxon>
        <taxon>Poales</taxon>
        <taxon>Poaceae</taxon>
        <taxon>PACMAD clade</taxon>
        <taxon>Arundinoideae</taxon>
        <taxon>Arundineae</taxon>
        <taxon>Arundo</taxon>
    </lineage>
</organism>